<evidence type="ECO:0000313" key="2">
    <source>
        <dbReference type="EMBL" id="MFC4059565.1"/>
    </source>
</evidence>
<protein>
    <submittedName>
        <fullName evidence="2">Uncharacterized protein</fullName>
    </submittedName>
</protein>
<proteinExistence type="predicted"/>
<sequence length="78" mass="8572">MGYGSGDDALLTGLSGIDSPYSGRAEEMRRRLTVLERAVLRGRAGREERQEHERLRETLTGSLASRVDEVASRIADAP</sequence>
<organism evidence="2 3">
    <name type="scientific">Planomonospora corallina</name>
    <dbReference type="NCBI Taxonomy" id="1806052"/>
    <lineage>
        <taxon>Bacteria</taxon>
        <taxon>Bacillati</taxon>
        <taxon>Actinomycetota</taxon>
        <taxon>Actinomycetes</taxon>
        <taxon>Streptosporangiales</taxon>
        <taxon>Streptosporangiaceae</taxon>
        <taxon>Planomonospora</taxon>
    </lineage>
</organism>
<gene>
    <name evidence="2" type="ORF">ACFOWE_14775</name>
</gene>
<dbReference type="EMBL" id="JBHSBM010000017">
    <property type="protein sequence ID" value="MFC4059565.1"/>
    <property type="molecule type" value="Genomic_DNA"/>
</dbReference>
<comment type="caution">
    <text evidence="2">The sequence shown here is derived from an EMBL/GenBank/DDBJ whole genome shotgun (WGS) entry which is preliminary data.</text>
</comment>
<keyword evidence="3" id="KW-1185">Reference proteome</keyword>
<dbReference type="Proteomes" id="UP001595850">
    <property type="component" value="Unassembled WGS sequence"/>
</dbReference>
<feature type="region of interest" description="Disordered" evidence="1">
    <location>
        <begin position="1"/>
        <end position="26"/>
    </location>
</feature>
<dbReference type="RefSeq" id="WP_377287960.1">
    <property type="nucleotide sequence ID" value="NZ_JBHSBM010000017.1"/>
</dbReference>
<name>A0ABV8ICK8_9ACTN</name>
<evidence type="ECO:0000256" key="1">
    <source>
        <dbReference type="SAM" id="MobiDB-lite"/>
    </source>
</evidence>
<accession>A0ABV8ICK8</accession>
<evidence type="ECO:0000313" key="3">
    <source>
        <dbReference type="Proteomes" id="UP001595850"/>
    </source>
</evidence>
<reference evidence="3" key="1">
    <citation type="journal article" date="2019" name="Int. J. Syst. Evol. Microbiol.">
        <title>The Global Catalogue of Microorganisms (GCM) 10K type strain sequencing project: providing services to taxonomists for standard genome sequencing and annotation.</title>
        <authorList>
            <consortium name="The Broad Institute Genomics Platform"/>
            <consortium name="The Broad Institute Genome Sequencing Center for Infectious Disease"/>
            <person name="Wu L."/>
            <person name="Ma J."/>
        </authorList>
    </citation>
    <scope>NUCLEOTIDE SEQUENCE [LARGE SCALE GENOMIC DNA]</scope>
    <source>
        <strain evidence="3">TBRC 4489</strain>
    </source>
</reference>